<dbReference type="AlphaFoldDB" id="A0A820HFB8"/>
<accession>A0A820HFB8</accession>
<gene>
    <name evidence="2" type="ORF">FNK824_LOCUS40286</name>
</gene>
<name>A0A820HFB8_9BILA</name>
<proteinExistence type="predicted"/>
<sequence length="112" mass="13131">MDGIRESLKLHVALQDPKITNAFLSLARKIEDTLSFTTTDNEMQQNEININATTTQKSLEQTTISQKSQKNIRQNILSQEQLQSRPNYQRTTQTSYKKTQHYEPSRYFQYSQ</sequence>
<dbReference type="EMBL" id="CAJOBE010031038">
    <property type="protein sequence ID" value="CAF4291457.1"/>
    <property type="molecule type" value="Genomic_DNA"/>
</dbReference>
<reference evidence="2" key="1">
    <citation type="submission" date="2021-02" db="EMBL/GenBank/DDBJ databases">
        <authorList>
            <person name="Nowell W R."/>
        </authorList>
    </citation>
    <scope>NUCLEOTIDE SEQUENCE</scope>
</reference>
<feature type="region of interest" description="Disordered" evidence="1">
    <location>
        <begin position="77"/>
        <end position="112"/>
    </location>
</feature>
<feature type="compositionally biased region" description="Polar residues" evidence="1">
    <location>
        <begin position="77"/>
        <end position="97"/>
    </location>
</feature>
<dbReference type="Proteomes" id="UP000663874">
    <property type="component" value="Unassembled WGS sequence"/>
</dbReference>
<evidence type="ECO:0000313" key="3">
    <source>
        <dbReference type="Proteomes" id="UP000663874"/>
    </source>
</evidence>
<comment type="caution">
    <text evidence="2">The sequence shown here is derived from an EMBL/GenBank/DDBJ whole genome shotgun (WGS) entry which is preliminary data.</text>
</comment>
<organism evidence="2 3">
    <name type="scientific">Rotaria sordida</name>
    <dbReference type="NCBI Taxonomy" id="392033"/>
    <lineage>
        <taxon>Eukaryota</taxon>
        <taxon>Metazoa</taxon>
        <taxon>Spiralia</taxon>
        <taxon>Gnathifera</taxon>
        <taxon>Rotifera</taxon>
        <taxon>Eurotatoria</taxon>
        <taxon>Bdelloidea</taxon>
        <taxon>Philodinida</taxon>
        <taxon>Philodinidae</taxon>
        <taxon>Rotaria</taxon>
    </lineage>
</organism>
<protein>
    <submittedName>
        <fullName evidence="2">Uncharacterized protein</fullName>
    </submittedName>
</protein>
<evidence type="ECO:0000256" key="1">
    <source>
        <dbReference type="SAM" id="MobiDB-lite"/>
    </source>
</evidence>
<evidence type="ECO:0000313" key="2">
    <source>
        <dbReference type="EMBL" id="CAF4291457.1"/>
    </source>
</evidence>